<feature type="domain" description="Helicase C-terminal" evidence="9">
    <location>
        <begin position="5"/>
        <end position="71"/>
    </location>
</feature>
<keyword evidence="7" id="KW-0238">DNA-binding</keyword>
<evidence type="ECO:0000313" key="11">
    <source>
        <dbReference type="Proteomes" id="UP000663844"/>
    </source>
</evidence>
<sequence>IDLSVQVGDKVLLFSQSLLTLNKLEEFLSQRLDGSTSGLERERLINAFNAPNSNAKLFLISTRAGCLGINLVA</sequence>
<dbReference type="GO" id="GO:0016887">
    <property type="term" value="F:ATP hydrolysis activity"/>
    <property type="evidence" value="ECO:0007669"/>
    <property type="project" value="InterPro"/>
</dbReference>
<protein>
    <recommendedName>
        <fullName evidence="9">Helicase C-terminal domain-containing protein</fullName>
    </recommendedName>
</protein>
<dbReference type="Pfam" id="PF00271">
    <property type="entry name" value="Helicase_C"/>
    <property type="match status" value="1"/>
</dbReference>
<gene>
    <name evidence="10" type="ORF">OXD698_LOCUS54129</name>
</gene>
<comment type="caution">
    <text evidence="10">The sequence shown here is derived from an EMBL/GenBank/DDBJ whole genome shotgun (WGS) entry which is preliminary data.</text>
</comment>
<dbReference type="Gene3D" id="3.40.50.300">
    <property type="entry name" value="P-loop containing nucleotide triphosphate hydrolases"/>
    <property type="match status" value="1"/>
</dbReference>
<evidence type="ECO:0000256" key="8">
    <source>
        <dbReference type="ARBA" id="ARBA00023242"/>
    </source>
</evidence>
<keyword evidence="3" id="KW-0547">Nucleotide-binding</keyword>
<dbReference type="GO" id="GO:0003677">
    <property type="term" value="F:DNA binding"/>
    <property type="evidence" value="ECO:0007669"/>
    <property type="project" value="UniProtKB-KW"/>
</dbReference>
<dbReference type="InterPro" id="IPR044574">
    <property type="entry name" value="ARIP4-like"/>
</dbReference>
<feature type="non-terminal residue" evidence="10">
    <location>
        <position position="73"/>
    </location>
</feature>
<keyword evidence="6" id="KW-0067">ATP-binding</keyword>
<dbReference type="CDD" id="cd18793">
    <property type="entry name" value="SF2_C_SNF"/>
    <property type="match status" value="1"/>
</dbReference>
<dbReference type="GO" id="GO:0004386">
    <property type="term" value="F:helicase activity"/>
    <property type="evidence" value="ECO:0007669"/>
    <property type="project" value="UniProtKB-KW"/>
</dbReference>
<evidence type="ECO:0000256" key="7">
    <source>
        <dbReference type="ARBA" id="ARBA00023125"/>
    </source>
</evidence>
<dbReference type="AlphaFoldDB" id="A0A820RXA2"/>
<dbReference type="PANTHER" id="PTHR45797">
    <property type="entry name" value="RAD54-LIKE"/>
    <property type="match status" value="1"/>
</dbReference>
<evidence type="ECO:0000256" key="1">
    <source>
        <dbReference type="ARBA" id="ARBA00004123"/>
    </source>
</evidence>
<dbReference type="GO" id="GO:0005524">
    <property type="term" value="F:ATP binding"/>
    <property type="evidence" value="ECO:0007669"/>
    <property type="project" value="UniProtKB-KW"/>
</dbReference>
<dbReference type="PANTHER" id="PTHR45797:SF1">
    <property type="entry name" value="HELICASE ARIP4"/>
    <property type="match status" value="1"/>
</dbReference>
<organism evidence="10 11">
    <name type="scientific">Adineta steineri</name>
    <dbReference type="NCBI Taxonomy" id="433720"/>
    <lineage>
        <taxon>Eukaryota</taxon>
        <taxon>Metazoa</taxon>
        <taxon>Spiralia</taxon>
        <taxon>Gnathifera</taxon>
        <taxon>Rotifera</taxon>
        <taxon>Eurotatoria</taxon>
        <taxon>Bdelloidea</taxon>
        <taxon>Adinetida</taxon>
        <taxon>Adinetidae</taxon>
        <taxon>Adineta</taxon>
    </lineage>
</organism>
<evidence type="ECO:0000256" key="5">
    <source>
        <dbReference type="ARBA" id="ARBA00022806"/>
    </source>
</evidence>
<feature type="non-terminal residue" evidence="10">
    <location>
        <position position="1"/>
    </location>
</feature>
<dbReference type="SUPFAM" id="SSF52540">
    <property type="entry name" value="P-loop containing nucleoside triphosphate hydrolases"/>
    <property type="match status" value="1"/>
</dbReference>
<evidence type="ECO:0000256" key="6">
    <source>
        <dbReference type="ARBA" id="ARBA00022840"/>
    </source>
</evidence>
<dbReference type="Proteomes" id="UP000663844">
    <property type="component" value="Unassembled WGS sequence"/>
</dbReference>
<dbReference type="EMBL" id="CAJOAZ010032299">
    <property type="protein sequence ID" value="CAF4446434.1"/>
    <property type="molecule type" value="Genomic_DNA"/>
</dbReference>
<comment type="subcellular location">
    <subcellularLocation>
        <location evidence="1">Nucleus</location>
    </subcellularLocation>
</comment>
<evidence type="ECO:0000259" key="9">
    <source>
        <dbReference type="Pfam" id="PF00271"/>
    </source>
</evidence>
<name>A0A820RXA2_9BILA</name>
<evidence type="ECO:0000256" key="2">
    <source>
        <dbReference type="ARBA" id="ARBA00007025"/>
    </source>
</evidence>
<proteinExistence type="inferred from homology"/>
<accession>A0A820RXA2</accession>
<evidence type="ECO:0000256" key="4">
    <source>
        <dbReference type="ARBA" id="ARBA00022801"/>
    </source>
</evidence>
<keyword evidence="5" id="KW-0347">Helicase</keyword>
<keyword evidence="4" id="KW-0378">Hydrolase</keyword>
<dbReference type="GO" id="GO:0005634">
    <property type="term" value="C:nucleus"/>
    <property type="evidence" value="ECO:0007669"/>
    <property type="project" value="UniProtKB-SubCell"/>
</dbReference>
<dbReference type="InterPro" id="IPR001650">
    <property type="entry name" value="Helicase_C-like"/>
</dbReference>
<dbReference type="InterPro" id="IPR027417">
    <property type="entry name" value="P-loop_NTPase"/>
</dbReference>
<reference evidence="10" key="1">
    <citation type="submission" date="2021-02" db="EMBL/GenBank/DDBJ databases">
        <authorList>
            <person name="Nowell W R."/>
        </authorList>
    </citation>
    <scope>NUCLEOTIDE SEQUENCE</scope>
</reference>
<keyword evidence="8" id="KW-0539">Nucleus</keyword>
<evidence type="ECO:0000256" key="3">
    <source>
        <dbReference type="ARBA" id="ARBA00022741"/>
    </source>
</evidence>
<dbReference type="InterPro" id="IPR049730">
    <property type="entry name" value="SNF2/RAD54-like_C"/>
</dbReference>
<evidence type="ECO:0000313" key="10">
    <source>
        <dbReference type="EMBL" id="CAF4446434.1"/>
    </source>
</evidence>
<comment type="similarity">
    <text evidence="2">Belongs to the SNF2/RAD54 helicase family.</text>
</comment>